<dbReference type="Proteomes" id="UP000013996">
    <property type="component" value="Unassembled WGS sequence"/>
</dbReference>
<dbReference type="InterPro" id="IPR013431">
    <property type="entry name" value="Delta_60_rpt"/>
</dbReference>
<dbReference type="Gene3D" id="2.80.10.50">
    <property type="match status" value="1"/>
</dbReference>
<dbReference type="STRING" id="1249483.LEP1GSC202_3538"/>
<dbReference type="OrthoDB" id="344143at2"/>
<accession>A0A5E8H948</accession>
<sequence length="295" mass="31763">MKIQDRSFCILISLYLFSFCAPIKLSNSCDPSSESYVRAVLFRFLIKDNSPSCWPGFAKDNDLWGVHGPSFTIYTALVDANRVLLGGDFQYVGPNVGSVAVLGFESGLLQDKTSCPYLEVSGNANVSISDGSGGFYIGGSFDSIRGEAKNKIAHILPNCKLDPNFNAPSPTIVSHYIEAMELDGGYLYIGGNFTNLDGVARTGVARLDAQTGALDSTWNPTLDSPSVFVLRKWGAHLYVGGRYGTVNGFTKNSLARFSLTTGVLDNTWTAATAVNDAIRDLAFGRLTTGTDVWSS</sequence>
<proteinExistence type="predicted"/>
<name>A0A5E8H948_9LEPT</name>
<organism evidence="1 2">
    <name type="scientific">Leptospira yanagawae serovar Saopaulo str. Sao Paulo = ATCC 700523</name>
    <dbReference type="NCBI Taxonomy" id="1249483"/>
    <lineage>
        <taxon>Bacteria</taxon>
        <taxon>Pseudomonadati</taxon>
        <taxon>Spirochaetota</taxon>
        <taxon>Spirochaetia</taxon>
        <taxon>Leptospirales</taxon>
        <taxon>Leptospiraceae</taxon>
        <taxon>Leptospira</taxon>
    </lineage>
</organism>
<evidence type="ECO:0000313" key="2">
    <source>
        <dbReference type="Proteomes" id="UP000013996"/>
    </source>
</evidence>
<dbReference type="RefSeq" id="WP_015678957.1">
    <property type="nucleotide sequence ID" value="NZ_AOGX02000039.1"/>
</dbReference>
<gene>
    <name evidence="1" type="ORF">LEP1GSC202_3538</name>
</gene>
<dbReference type="Pfam" id="PF17164">
    <property type="entry name" value="DUF5122"/>
    <property type="match status" value="1"/>
</dbReference>
<dbReference type="EMBL" id="AOGX02000039">
    <property type="protein sequence ID" value="EOQ87293.1"/>
    <property type="molecule type" value="Genomic_DNA"/>
</dbReference>
<evidence type="ECO:0000313" key="1">
    <source>
        <dbReference type="EMBL" id="EOQ87293.1"/>
    </source>
</evidence>
<protein>
    <submittedName>
        <fullName evidence="1">Uncharacterized protein</fullName>
    </submittedName>
</protein>
<reference evidence="1 2" key="1">
    <citation type="submission" date="2013-04" db="EMBL/GenBank/DDBJ databases">
        <authorList>
            <person name="Harkins D.M."/>
            <person name="Durkin A.S."/>
            <person name="Brinkac L.M."/>
            <person name="Haft D.H."/>
            <person name="Selengut J.D."/>
            <person name="Sanka R."/>
            <person name="DePew J."/>
            <person name="Purushe J."/>
            <person name="Hartskeerl R.A."/>
            <person name="Ahmed A."/>
            <person name="van der Linden H."/>
            <person name="Goris M.G.A."/>
            <person name="Vinetz J.M."/>
            <person name="Sutton G.G."/>
            <person name="Nierman W.C."/>
            <person name="Fouts D.E."/>
        </authorList>
    </citation>
    <scope>NUCLEOTIDE SEQUENCE [LARGE SCALE GENOMIC DNA]</scope>
    <source>
        <strain evidence="1 2">Sao Paulo</strain>
    </source>
</reference>
<dbReference type="AlphaFoldDB" id="A0A5E8H948"/>
<comment type="caution">
    <text evidence="1">The sequence shown here is derived from an EMBL/GenBank/DDBJ whole genome shotgun (WGS) entry which is preliminary data.</text>
</comment>